<evidence type="ECO:0000313" key="4">
    <source>
        <dbReference type="Proteomes" id="UP001432099"/>
    </source>
</evidence>
<accession>A0ABM8ILN6</accession>
<dbReference type="Proteomes" id="UP001432099">
    <property type="component" value="Chromosome"/>
</dbReference>
<proteinExistence type="predicted"/>
<dbReference type="Pfam" id="PF13930">
    <property type="entry name" value="Endonuclea_NS_2"/>
    <property type="match status" value="1"/>
</dbReference>
<name>A0ABM8ILN6_9FIRM</name>
<keyword evidence="4" id="KW-1185">Reference proteome</keyword>
<gene>
    <name evidence="3" type="ORF">T23_03950</name>
</gene>
<dbReference type="SUPFAM" id="SSF54060">
    <property type="entry name" value="His-Me finger endonucleases"/>
    <property type="match status" value="1"/>
</dbReference>
<dbReference type="InterPro" id="IPR044927">
    <property type="entry name" value="Endonuclea_NS_2"/>
</dbReference>
<feature type="region of interest" description="Disordered" evidence="1">
    <location>
        <begin position="114"/>
        <end position="134"/>
    </location>
</feature>
<protein>
    <recommendedName>
        <fullName evidence="2">Type VII secretion system protein EssD-like domain-containing protein</fullName>
    </recommendedName>
</protein>
<organism evidence="3 4">
    <name type="scientific">Turicibacter faecis</name>
    <dbReference type="NCBI Taxonomy" id="2963365"/>
    <lineage>
        <taxon>Bacteria</taxon>
        <taxon>Bacillati</taxon>
        <taxon>Bacillota</taxon>
        <taxon>Erysipelotrichia</taxon>
        <taxon>Erysipelotrichales</taxon>
        <taxon>Turicibacteraceae</taxon>
        <taxon>Turicibacter</taxon>
    </lineage>
</organism>
<evidence type="ECO:0000259" key="2">
    <source>
        <dbReference type="Pfam" id="PF13930"/>
    </source>
</evidence>
<feature type="domain" description="Type VII secretion system protein EssD-like" evidence="2">
    <location>
        <begin position="85"/>
        <end position="206"/>
    </location>
</feature>
<dbReference type="RefSeq" id="WP_338617813.1">
    <property type="nucleotide sequence ID" value="NZ_AP028127.1"/>
</dbReference>
<reference evidence="3" key="1">
    <citation type="journal article" date="2024" name="Int. J. Syst. Evol. Microbiol.">
        <title>Turicibacter faecis sp. nov., isolated from faeces of heart failure mouse model.</title>
        <authorList>
            <person name="Imamura Y."/>
            <person name="Motooka D."/>
            <person name="Nakajima Y."/>
            <person name="Ito S."/>
            <person name="Kitakaze M."/>
            <person name="Iida T."/>
            <person name="Nakamura S."/>
        </authorList>
    </citation>
    <scope>NUCLEOTIDE SEQUENCE</scope>
    <source>
        <strain evidence="3">TC023</strain>
    </source>
</reference>
<sequence>MIETMMSKVFEQSTESLKKSFDLPNFFNNDCSTTSISNFKEADKPLLSEGTSLESNSIYRENGQSLETDDNGNVFKNNGEIMPDTVFKVNGYEYETDYLGRTIRAEGRLELNESPRKTINEDNVGGEDRQDTDDRGHLIADRFGGSNKIENLVPMDSNLNRGEYKKIENFLADAVSDGKNVDVKVEPIYEGDSRRPSSFDISYSINGEERVTSLLNERSTG</sequence>
<evidence type="ECO:0000256" key="1">
    <source>
        <dbReference type="SAM" id="MobiDB-lite"/>
    </source>
</evidence>
<dbReference type="InterPro" id="IPR044929">
    <property type="entry name" value="DNA/RNA_non-sp_Endonuclease_sf"/>
</dbReference>
<dbReference type="EMBL" id="AP028127">
    <property type="protein sequence ID" value="BEH90293.1"/>
    <property type="molecule type" value="Genomic_DNA"/>
</dbReference>
<evidence type="ECO:0000313" key="3">
    <source>
        <dbReference type="EMBL" id="BEH90293.1"/>
    </source>
</evidence>
<dbReference type="InterPro" id="IPR044925">
    <property type="entry name" value="His-Me_finger_sf"/>
</dbReference>
<dbReference type="Gene3D" id="3.40.570.10">
    <property type="entry name" value="Extracellular Endonuclease, subunit A"/>
    <property type="match status" value="1"/>
</dbReference>